<feature type="binding site" evidence="15">
    <location>
        <position position="320"/>
    </location>
    <ligand>
        <name>Zn(2+)</name>
        <dbReference type="ChEBI" id="CHEBI:29105"/>
        <note>catalytic</note>
    </ligand>
</feature>
<evidence type="ECO:0000256" key="13">
    <source>
        <dbReference type="ARBA" id="ARBA00023180"/>
    </source>
</evidence>
<dbReference type="CDD" id="cd09601">
    <property type="entry name" value="M1_APN-Q_like"/>
    <property type="match status" value="1"/>
</dbReference>
<dbReference type="Pfam" id="PF11838">
    <property type="entry name" value="ERAP1_C"/>
    <property type="match status" value="1"/>
</dbReference>
<dbReference type="Pfam" id="PF17900">
    <property type="entry name" value="Peptidase_M1_N"/>
    <property type="match status" value="1"/>
</dbReference>
<dbReference type="Proteomes" id="UP000324632">
    <property type="component" value="Chromosome 3"/>
</dbReference>
<evidence type="ECO:0000256" key="11">
    <source>
        <dbReference type="ARBA" id="ARBA00023049"/>
    </source>
</evidence>
<keyword evidence="11" id="KW-0482">Metalloprotease</keyword>
<comment type="similarity">
    <text evidence="2">Belongs to the peptidase M1 family.</text>
</comment>
<dbReference type="InterPro" id="IPR014782">
    <property type="entry name" value="Peptidase_M1_dom"/>
</dbReference>
<evidence type="ECO:0000313" key="21">
    <source>
        <dbReference type="EMBL" id="KAA0722881.1"/>
    </source>
</evidence>
<evidence type="ECO:0000313" key="22">
    <source>
        <dbReference type="Proteomes" id="UP000324632"/>
    </source>
</evidence>
<sequence>MGKGFYIGKRLRLVFLVLGISAVVSILALSVIYSQEKRKSNKPWDKYRLPDSLSPQFYNVTLWPRLVMDERGMYFFTGTSGVAFTCLKETDLILIHSSKLNYTLTPQSHHAMLTGLGGTLAPAIVKTWLQTQTQFMVIHLKDKLQVGKSYWLHTEFRGELSDDLGGFYRSEYVENGVKKVLATTQLQPTDARKAFPCFDEPAMKAVFHITLLHPPETVALSNGMELGTEIIIINNQEVLRTRFEPSAKMSSYLLAFVVSEFTNIQSSPEADILINIALPDFSAGAMENWGLVTYRETSLLYDPKVSSIANRQLVATVISHELAHMWFGNLVTMRWWNNVWLNEGFATYVSYLGADYAEPTWNIKDLMVLHELQGVFEVDALVSSHPLSSREDEISTPAHINGLFDTITYSKGAMVLRMLSEFLSEPIFAKGLSNYLQQFAYSTTVYTDLWKKLQEVVDGDSSVHLPESIKEIMNRWILQMGYPVVTVNTNTGGISQQHFLMDSEAKVDSPSEYNYEWYVPITWMKKGVNMGQHWLLSKTATHEPMRTNTEWVLANVNVTGYFRVNYDPQNWERLLTQLSLDHKMYLRGKVQPLFDHFRVITSNWTQIPSGHMDRIHPDLKRTVYCNAIASGGVEEWDFGWKMFKNASIAAEAMTLLFALSCSKEPWLLNRQAKVIDRGFDALRPPERFR</sequence>
<comment type="subunit">
    <text evidence="3">Homodimer.</text>
</comment>
<dbReference type="FunFam" id="2.60.40.1910:FF:000005">
    <property type="entry name" value="Aminopeptidase"/>
    <property type="match status" value="1"/>
</dbReference>
<keyword evidence="6 15" id="KW-0479">Metal-binding</keyword>
<keyword evidence="21" id="KW-0031">Aminopeptidase</keyword>
<evidence type="ECO:0000256" key="7">
    <source>
        <dbReference type="ARBA" id="ARBA00022801"/>
    </source>
</evidence>
<dbReference type="GO" id="GO:0005737">
    <property type="term" value="C:cytoplasm"/>
    <property type="evidence" value="ECO:0007669"/>
    <property type="project" value="TreeGrafter"/>
</dbReference>
<dbReference type="Gene3D" id="1.10.390.10">
    <property type="entry name" value="Neutral Protease Domain 2"/>
    <property type="match status" value="1"/>
</dbReference>
<accession>A0A5A9PP08</accession>
<name>A0A5A9PP08_9TELE</name>
<evidence type="ECO:0000256" key="8">
    <source>
        <dbReference type="ARBA" id="ARBA00022833"/>
    </source>
</evidence>
<feature type="domain" description="Aminopeptidase N-like N-terminal" evidence="20">
    <location>
        <begin position="55"/>
        <end position="253"/>
    </location>
</feature>
<evidence type="ECO:0000256" key="10">
    <source>
        <dbReference type="ARBA" id="ARBA00022989"/>
    </source>
</evidence>
<evidence type="ECO:0000259" key="20">
    <source>
        <dbReference type="Pfam" id="PF17900"/>
    </source>
</evidence>
<dbReference type="GO" id="GO:0005615">
    <property type="term" value="C:extracellular space"/>
    <property type="evidence" value="ECO:0007669"/>
    <property type="project" value="TreeGrafter"/>
</dbReference>
<dbReference type="AlphaFoldDB" id="A0A5A9PP08"/>
<dbReference type="SUPFAM" id="SSF55486">
    <property type="entry name" value="Metalloproteases ('zincins'), catalytic domain"/>
    <property type="match status" value="1"/>
</dbReference>
<feature type="domain" description="Peptidase M1 membrane alanine aminopeptidase" evidence="18">
    <location>
        <begin position="273"/>
        <end position="476"/>
    </location>
</feature>
<feature type="binding site" evidence="15">
    <location>
        <position position="343"/>
    </location>
    <ligand>
        <name>Zn(2+)</name>
        <dbReference type="ChEBI" id="CHEBI:29105"/>
        <note>catalytic</note>
    </ligand>
</feature>
<dbReference type="Gene3D" id="1.25.50.20">
    <property type="match status" value="1"/>
</dbReference>
<dbReference type="GO" id="GO:0042277">
    <property type="term" value="F:peptide binding"/>
    <property type="evidence" value="ECO:0007669"/>
    <property type="project" value="TreeGrafter"/>
</dbReference>
<evidence type="ECO:0000256" key="16">
    <source>
        <dbReference type="PIRSR" id="PIRSR634016-4"/>
    </source>
</evidence>
<dbReference type="PANTHER" id="PTHR11533:SF300">
    <property type="entry name" value="AMINOPEPTIDASE"/>
    <property type="match status" value="1"/>
</dbReference>
<evidence type="ECO:0000256" key="17">
    <source>
        <dbReference type="SAM" id="Phobius"/>
    </source>
</evidence>
<evidence type="ECO:0000256" key="9">
    <source>
        <dbReference type="ARBA" id="ARBA00022968"/>
    </source>
</evidence>
<dbReference type="Pfam" id="PF01433">
    <property type="entry name" value="Peptidase_M1"/>
    <property type="match status" value="1"/>
</dbReference>
<evidence type="ECO:0000259" key="18">
    <source>
        <dbReference type="Pfam" id="PF01433"/>
    </source>
</evidence>
<feature type="binding site" evidence="15">
    <location>
        <position position="324"/>
    </location>
    <ligand>
        <name>Zn(2+)</name>
        <dbReference type="ChEBI" id="CHEBI:29105"/>
        <note>catalytic</note>
    </ligand>
</feature>
<feature type="domain" description="ERAP1-like C-terminal" evidence="19">
    <location>
        <begin position="609"/>
        <end position="670"/>
    </location>
</feature>
<evidence type="ECO:0000256" key="15">
    <source>
        <dbReference type="PIRSR" id="PIRSR634016-3"/>
    </source>
</evidence>
<dbReference type="InterPro" id="IPR024571">
    <property type="entry name" value="ERAP1-like_C_dom"/>
</dbReference>
<evidence type="ECO:0000256" key="14">
    <source>
        <dbReference type="PIRSR" id="PIRSR634016-1"/>
    </source>
</evidence>
<dbReference type="SUPFAM" id="SSF63737">
    <property type="entry name" value="Leukotriene A4 hydrolase N-terminal domain"/>
    <property type="match status" value="1"/>
</dbReference>
<dbReference type="InterPro" id="IPR045357">
    <property type="entry name" value="Aminopeptidase_N-like_N"/>
</dbReference>
<comment type="subcellular location">
    <subcellularLocation>
        <location evidence="1">Membrane</location>
        <topology evidence="1">Single-pass type II membrane protein</topology>
    </subcellularLocation>
</comment>
<keyword evidence="4" id="KW-0645">Protease</keyword>
<dbReference type="GO" id="GO:0043171">
    <property type="term" value="P:peptide catabolic process"/>
    <property type="evidence" value="ECO:0007669"/>
    <property type="project" value="TreeGrafter"/>
</dbReference>
<dbReference type="GO" id="GO:0070006">
    <property type="term" value="F:metalloaminopeptidase activity"/>
    <property type="evidence" value="ECO:0007669"/>
    <property type="project" value="TreeGrafter"/>
</dbReference>
<keyword evidence="22" id="KW-1185">Reference proteome</keyword>
<evidence type="ECO:0000256" key="6">
    <source>
        <dbReference type="ARBA" id="ARBA00022723"/>
    </source>
</evidence>
<organism evidence="21 22">
    <name type="scientific">Triplophysa tibetana</name>
    <dbReference type="NCBI Taxonomy" id="1572043"/>
    <lineage>
        <taxon>Eukaryota</taxon>
        <taxon>Metazoa</taxon>
        <taxon>Chordata</taxon>
        <taxon>Craniata</taxon>
        <taxon>Vertebrata</taxon>
        <taxon>Euteleostomi</taxon>
        <taxon>Actinopterygii</taxon>
        <taxon>Neopterygii</taxon>
        <taxon>Teleostei</taxon>
        <taxon>Ostariophysi</taxon>
        <taxon>Cypriniformes</taxon>
        <taxon>Nemacheilidae</taxon>
        <taxon>Triplophysa</taxon>
    </lineage>
</organism>
<keyword evidence="7" id="KW-0378">Hydrolase</keyword>
<dbReference type="GO" id="GO:0008270">
    <property type="term" value="F:zinc ion binding"/>
    <property type="evidence" value="ECO:0007669"/>
    <property type="project" value="InterPro"/>
</dbReference>
<feature type="site" description="Transition state stabilizer" evidence="16">
    <location>
        <position position="409"/>
    </location>
</feature>
<feature type="transmembrane region" description="Helical" evidence="17">
    <location>
        <begin position="12"/>
        <end position="33"/>
    </location>
</feature>
<reference evidence="21 22" key="1">
    <citation type="journal article" date="2019" name="Mol. Ecol. Resour.">
        <title>Chromosome-level genome assembly of Triplophysa tibetana, a fish adapted to the harsh high-altitude environment of the Tibetan Plateau.</title>
        <authorList>
            <person name="Yang X."/>
            <person name="Liu H."/>
            <person name="Ma Z."/>
            <person name="Zou Y."/>
            <person name="Zou M."/>
            <person name="Mao Y."/>
            <person name="Li X."/>
            <person name="Wang H."/>
            <person name="Chen T."/>
            <person name="Wang W."/>
            <person name="Yang R."/>
        </authorList>
    </citation>
    <scope>NUCLEOTIDE SEQUENCE [LARGE SCALE GENOMIC DNA]</scope>
    <source>
        <strain evidence="21">TTIB1903HZAU</strain>
        <tissue evidence="21">Muscle</tissue>
    </source>
</reference>
<keyword evidence="5 17" id="KW-0812">Transmembrane</keyword>
<dbReference type="InterPro" id="IPR034016">
    <property type="entry name" value="M1_APN-typ"/>
</dbReference>
<keyword evidence="12 17" id="KW-0472">Membrane</keyword>
<dbReference type="PRINTS" id="PR00756">
    <property type="entry name" value="ALADIPTASE"/>
</dbReference>
<proteinExistence type="inferred from homology"/>
<dbReference type="PANTHER" id="PTHR11533">
    <property type="entry name" value="PROTEASE M1 ZINC METALLOPROTEASE"/>
    <property type="match status" value="1"/>
</dbReference>
<dbReference type="EMBL" id="SOYY01000003">
    <property type="protein sequence ID" value="KAA0722881.1"/>
    <property type="molecule type" value="Genomic_DNA"/>
</dbReference>
<comment type="cofactor">
    <cofactor evidence="15">
        <name>Zn(2+)</name>
        <dbReference type="ChEBI" id="CHEBI:29105"/>
    </cofactor>
    <text evidence="15">Binds 1 zinc ion per subunit.</text>
</comment>
<evidence type="ECO:0000256" key="5">
    <source>
        <dbReference type="ARBA" id="ARBA00022692"/>
    </source>
</evidence>
<evidence type="ECO:0000256" key="12">
    <source>
        <dbReference type="ARBA" id="ARBA00023136"/>
    </source>
</evidence>
<dbReference type="Gene3D" id="2.60.40.1730">
    <property type="entry name" value="tricorn interacting facor f3 domain"/>
    <property type="match status" value="1"/>
</dbReference>
<evidence type="ECO:0000256" key="1">
    <source>
        <dbReference type="ARBA" id="ARBA00004606"/>
    </source>
</evidence>
<gene>
    <name evidence="21" type="ORF">E1301_Tti013692</name>
</gene>
<dbReference type="InterPro" id="IPR050344">
    <property type="entry name" value="Peptidase_M1_aminopeptidases"/>
</dbReference>
<dbReference type="InterPro" id="IPR027268">
    <property type="entry name" value="Peptidase_M4/M1_CTD_sf"/>
</dbReference>
<evidence type="ECO:0000256" key="2">
    <source>
        <dbReference type="ARBA" id="ARBA00010136"/>
    </source>
</evidence>
<dbReference type="InterPro" id="IPR042097">
    <property type="entry name" value="Aminopeptidase_N-like_N_sf"/>
</dbReference>
<dbReference type="FunFam" id="2.60.40.1730:FF:000001">
    <property type="entry name" value="Leucyl-cystinyl aminopeptidase"/>
    <property type="match status" value="1"/>
</dbReference>
<protein>
    <submittedName>
        <fullName evidence="21">Aminopeptidase N</fullName>
    </submittedName>
</protein>
<dbReference type="GO" id="GO:0006508">
    <property type="term" value="P:proteolysis"/>
    <property type="evidence" value="ECO:0007669"/>
    <property type="project" value="UniProtKB-KW"/>
</dbReference>
<keyword evidence="9" id="KW-0735">Signal-anchor</keyword>
<evidence type="ECO:0000259" key="19">
    <source>
        <dbReference type="Pfam" id="PF11838"/>
    </source>
</evidence>
<dbReference type="Gene3D" id="2.60.40.1910">
    <property type="match status" value="1"/>
</dbReference>
<feature type="active site" description="Proton acceptor" evidence="14">
    <location>
        <position position="321"/>
    </location>
</feature>
<dbReference type="GO" id="GO:0005886">
    <property type="term" value="C:plasma membrane"/>
    <property type="evidence" value="ECO:0007669"/>
    <property type="project" value="TreeGrafter"/>
</dbReference>
<comment type="caution">
    <text evidence="21">The sequence shown here is derived from an EMBL/GenBank/DDBJ whole genome shotgun (WGS) entry which is preliminary data.</text>
</comment>
<keyword evidence="8 15" id="KW-0862">Zinc</keyword>
<dbReference type="FunFam" id="1.10.390.10:FF:000016">
    <property type="entry name" value="Glutamyl aminopeptidase"/>
    <property type="match status" value="1"/>
</dbReference>
<dbReference type="InterPro" id="IPR001930">
    <property type="entry name" value="Peptidase_M1"/>
</dbReference>
<keyword evidence="13" id="KW-0325">Glycoprotein</keyword>
<keyword evidence="10 17" id="KW-1133">Transmembrane helix</keyword>
<evidence type="ECO:0000256" key="3">
    <source>
        <dbReference type="ARBA" id="ARBA00011738"/>
    </source>
</evidence>
<evidence type="ECO:0000256" key="4">
    <source>
        <dbReference type="ARBA" id="ARBA00022670"/>
    </source>
</evidence>